<feature type="domain" description="OTU" evidence="2">
    <location>
        <begin position="18"/>
        <end position="170"/>
    </location>
</feature>
<dbReference type="EMBL" id="MU006096">
    <property type="protein sequence ID" value="KAF2838957.1"/>
    <property type="molecule type" value="Genomic_DNA"/>
</dbReference>
<feature type="compositionally biased region" description="Low complexity" evidence="1">
    <location>
        <begin position="185"/>
        <end position="204"/>
    </location>
</feature>
<accession>A0A9P4SBT1</accession>
<name>A0A9P4SBT1_9PEZI</name>
<sequence length="462" mass="51851">MRSQTLEDEFPQLKEHGLRILNIRGDGNCLFSALSDQLYGHPGEHKTIRDRVIQYMYHRREEYKPFVEVNPTRRNPKRKNVGAYTGPIDTVPASEEAHNRAFDQRMKQMSRTGTFGDNLEIHAFSNEFNVNVRIWQERNNIIIKCDSEECGKTLHITYHTWEHYSSVRKINSPNTGIPNVETTEESSTPTSSSSPADSSNPSQSADERRSSPPSKPTASSTSSNSLQYTSTASLSTSSCISKVEPWMVKKVKMSLPNLTDELTIRKALELYKCDVIVTVAKLMTNYDSGFTSSSQESSSIERDADSDDEEVYGPNKRRVHRLSRAARTAAKETEERRKRIVHQLAGDDHQNAVSRAPSEDSIAHQIPRVKSLPVPCLDGDEGDGEKEDSAVETPKKSGPRVKLLVNPPVEPRRRLITARGKKELQKKAQKAARKERAQMEAKAPLKMARASAPEPKISTLVI</sequence>
<dbReference type="InterPro" id="IPR003323">
    <property type="entry name" value="OTU_dom"/>
</dbReference>
<dbReference type="Pfam" id="PF02338">
    <property type="entry name" value="OTU"/>
    <property type="match status" value="1"/>
</dbReference>
<feature type="region of interest" description="Disordered" evidence="1">
    <location>
        <begin position="372"/>
        <end position="462"/>
    </location>
</feature>
<dbReference type="PROSITE" id="PS50802">
    <property type="entry name" value="OTU"/>
    <property type="match status" value="1"/>
</dbReference>
<dbReference type="AlphaFoldDB" id="A0A9P4SBT1"/>
<reference evidence="3" key="1">
    <citation type="journal article" date="2020" name="Stud. Mycol.">
        <title>101 Dothideomycetes genomes: a test case for predicting lifestyles and emergence of pathogens.</title>
        <authorList>
            <person name="Haridas S."/>
            <person name="Albert R."/>
            <person name="Binder M."/>
            <person name="Bloem J."/>
            <person name="Labutti K."/>
            <person name="Salamov A."/>
            <person name="Andreopoulos B."/>
            <person name="Baker S."/>
            <person name="Barry K."/>
            <person name="Bills G."/>
            <person name="Bluhm B."/>
            <person name="Cannon C."/>
            <person name="Castanera R."/>
            <person name="Culley D."/>
            <person name="Daum C."/>
            <person name="Ezra D."/>
            <person name="Gonzalez J."/>
            <person name="Henrissat B."/>
            <person name="Kuo A."/>
            <person name="Liang C."/>
            <person name="Lipzen A."/>
            <person name="Lutzoni F."/>
            <person name="Magnuson J."/>
            <person name="Mondo S."/>
            <person name="Nolan M."/>
            <person name="Ohm R."/>
            <person name="Pangilinan J."/>
            <person name="Park H.-J."/>
            <person name="Ramirez L."/>
            <person name="Alfaro M."/>
            <person name="Sun H."/>
            <person name="Tritt A."/>
            <person name="Yoshinaga Y."/>
            <person name="Zwiers L.-H."/>
            <person name="Turgeon B."/>
            <person name="Goodwin S."/>
            <person name="Spatafora J."/>
            <person name="Crous P."/>
            <person name="Grigoriev I."/>
        </authorList>
    </citation>
    <scope>NUCLEOTIDE SEQUENCE</scope>
    <source>
        <strain evidence="3">CBS 101060</strain>
    </source>
</reference>
<dbReference type="SUPFAM" id="SSF54001">
    <property type="entry name" value="Cysteine proteinases"/>
    <property type="match status" value="1"/>
</dbReference>
<organism evidence="3 4">
    <name type="scientific">Patellaria atrata CBS 101060</name>
    <dbReference type="NCBI Taxonomy" id="1346257"/>
    <lineage>
        <taxon>Eukaryota</taxon>
        <taxon>Fungi</taxon>
        <taxon>Dikarya</taxon>
        <taxon>Ascomycota</taxon>
        <taxon>Pezizomycotina</taxon>
        <taxon>Dothideomycetes</taxon>
        <taxon>Dothideomycetes incertae sedis</taxon>
        <taxon>Patellariales</taxon>
        <taxon>Patellariaceae</taxon>
        <taxon>Patellaria</taxon>
    </lineage>
</organism>
<dbReference type="Proteomes" id="UP000799429">
    <property type="component" value="Unassembled WGS sequence"/>
</dbReference>
<dbReference type="GO" id="GO:0004843">
    <property type="term" value="F:cysteine-type deubiquitinase activity"/>
    <property type="evidence" value="ECO:0007669"/>
    <property type="project" value="TreeGrafter"/>
</dbReference>
<feature type="region of interest" description="Disordered" evidence="1">
    <location>
        <begin position="288"/>
        <end position="313"/>
    </location>
</feature>
<evidence type="ECO:0000313" key="4">
    <source>
        <dbReference type="Proteomes" id="UP000799429"/>
    </source>
</evidence>
<feature type="compositionally biased region" description="Basic and acidic residues" evidence="1">
    <location>
        <begin position="420"/>
        <end position="439"/>
    </location>
</feature>
<feature type="compositionally biased region" description="Low complexity" evidence="1">
    <location>
        <begin position="288"/>
        <end position="298"/>
    </location>
</feature>
<evidence type="ECO:0000313" key="3">
    <source>
        <dbReference type="EMBL" id="KAF2838957.1"/>
    </source>
</evidence>
<dbReference type="CDD" id="cd22756">
    <property type="entry name" value="OTU_OTUD3-like"/>
    <property type="match status" value="1"/>
</dbReference>
<dbReference type="OrthoDB" id="409956at2759"/>
<dbReference type="PANTHER" id="PTHR12419">
    <property type="entry name" value="OTU DOMAIN CONTAINING PROTEIN"/>
    <property type="match status" value="1"/>
</dbReference>
<comment type="caution">
    <text evidence="3">The sequence shown here is derived from an EMBL/GenBank/DDBJ whole genome shotgun (WGS) entry which is preliminary data.</text>
</comment>
<gene>
    <name evidence="3" type="ORF">M501DRAFT_1031987</name>
</gene>
<dbReference type="PANTHER" id="PTHR12419:SF7">
    <property type="entry name" value="OTU DOMAIN-CONTAINING PROTEIN 3"/>
    <property type="match status" value="1"/>
</dbReference>
<dbReference type="Gene3D" id="3.90.70.80">
    <property type="match status" value="1"/>
</dbReference>
<feature type="region of interest" description="Disordered" evidence="1">
    <location>
        <begin position="71"/>
        <end position="91"/>
    </location>
</feature>
<protein>
    <submittedName>
        <fullName evidence="3">Cysteine proteinase</fullName>
    </submittedName>
</protein>
<dbReference type="GO" id="GO:0016579">
    <property type="term" value="P:protein deubiquitination"/>
    <property type="evidence" value="ECO:0007669"/>
    <property type="project" value="TreeGrafter"/>
</dbReference>
<dbReference type="InterPro" id="IPR050704">
    <property type="entry name" value="Peptidase_C85-like"/>
</dbReference>
<keyword evidence="4" id="KW-1185">Reference proteome</keyword>
<dbReference type="InterPro" id="IPR038765">
    <property type="entry name" value="Papain-like_cys_pep_sf"/>
</dbReference>
<feature type="region of interest" description="Disordered" evidence="1">
    <location>
        <begin position="169"/>
        <end position="227"/>
    </location>
</feature>
<feature type="compositionally biased region" description="Low complexity" evidence="1">
    <location>
        <begin position="216"/>
        <end position="227"/>
    </location>
</feature>
<evidence type="ECO:0000256" key="1">
    <source>
        <dbReference type="SAM" id="MobiDB-lite"/>
    </source>
</evidence>
<evidence type="ECO:0000259" key="2">
    <source>
        <dbReference type="PROSITE" id="PS50802"/>
    </source>
</evidence>
<proteinExistence type="predicted"/>